<accession>A0ABT6QA53</accession>
<comment type="caution">
    <text evidence="2">The sequence shown here is derived from an EMBL/GenBank/DDBJ whole genome shotgun (WGS) entry which is preliminary data.</text>
</comment>
<reference evidence="2" key="1">
    <citation type="submission" date="2023-05" db="EMBL/GenBank/DDBJ databases">
        <title>Whole genome sequence of Commensalibacter sp.</title>
        <authorList>
            <person name="Charoenyingcharoen P."/>
            <person name="Yukphan P."/>
        </authorList>
    </citation>
    <scope>NUCLEOTIDE SEQUENCE</scope>
    <source>
        <strain evidence="2">TBRC 10068</strain>
    </source>
</reference>
<gene>
    <name evidence="2" type="ORF">QJV33_10960</name>
</gene>
<organism evidence="2 3">
    <name type="scientific">Commensalibacter nepenthis</name>
    <dbReference type="NCBI Taxonomy" id="3043872"/>
    <lineage>
        <taxon>Bacteria</taxon>
        <taxon>Pseudomonadati</taxon>
        <taxon>Pseudomonadota</taxon>
        <taxon>Alphaproteobacteria</taxon>
        <taxon>Acetobacterales</taxon>
        <taxon>Acetobacteraceae</taxon>
    </lineage>
</organism>
<sequence>MITRKIYFLWGKYRYYPSGYSFGQNIADLPSQGFGACAIAHWLSSEIERSVDLVDNWISKLQDLNKSQKSNSFYNGEYWELHVKNQYVFICNDYLDEQKVIMTIEQFLYVLEQYKIFLKKNIRIPKILLPLWM</sequence>
<evidence type="ECO:0000256" key="1">
    <source>
        <dbReference type="ARBA" id="ARBA00005367"/>
    </source>
</evidence>
<dbReference type="EMBL" id="JASBAN010000002">
    <property type="protein sequence ID" value="MDI2113788.1"/>
    <property type="molecule type" value="Genomic_DNA"/>
</dbReference>
<dbReference type="InterPro" id="IPR008249">
    <property type="entry name" value="UPF0231"/>
</dbReference>
<dbReference type="Proteomes" id="UP001431775">
    <property type="component" value="Unassembled WGS sequence"/>
</dbReference>
<name>A0ABT6QA53_9PROT</name>
<protein>
    <submittedName>
        <fullName evidence="2">YacL family protein</fullName>
    </submittedName>
</protein>
<dbReference type="Pfam" id="PF06062">
    <property type="entry name" value="UPF0231"/>
    <property type="match status" value="1"/>
</dbReference>
<comment type="similarity">
    <text evidence="1">Belongs to the UPF0231 family.</text>
</comment>
<evidence type="ECO:0000313" key="2">
    <source>
        <dbReference type="EMBL" id="MDI2113788.1"/>
    </source>
</evidence>
<proteinExistence type="inferred from homology"/>
<evidence type="ECO:0000313" key="3">
    <source>
        <dbReference type="Proteomes" id="UP001431775"/>
    </source>
</evidence>
<dbReference type="RefSeq" id="WP_281463439.1">
    <property type="nucleotide sequence ID" value="NZ_JASBAN010000002.1"/>
</dbReference>
<keyword evidence="3" id="KW-1185">Reference proteome</keyword>